<proteinExistence type="predicted"/>
<accession>A0AAD1RSX1</accession>
<evidence type="ECO:0000313" key="2">
    <source>
        <dbReference type="Proteomes" id="UP001295444"/>
    </source>
</evidence>
<keyword evidence="2" id="KW-1185">Reference proteome</keyword>
<dbReference type="Proteomes" id="UP001295444">
    <property type="component" value="Chromosome 03"/>
</dbReference>
<dbReference type="AlphaFoldDB" id="A0AAD1RSX1"/>
<gene>
    <name evidence="1" type="ORF">PECUL_23A010618</name>
</gene>
<sequence>MKLDLQDFFLTISSGEVSDFTVSSAHKLVMRGRFIRQSAFIKQRYQTTLLECHKQIALVTVQNKQVPTPALASKLGDLFQDLTTLNAQKTKYFLQRLLATTYHNSGKPFKYLANRLRTQHTATRITDLVGKDVGKIMNTTDIVQEFAHFCKQLYSLNIREGVTVPTPFEST</sequence>
<protein>
    <submittedName>
        <fullName evidence="1">Uncharacterized protein</fullName>
    </submittedName>
</protein>
<reference evidence="1" key="1">
    <citation type="submission" date="2022-03" db="EMBL/GenBank/DDBJ databases">
        <authorList>
            <person name="Alioto T."/>
            <person name="Alioto T."/>
            <person name="Gomez Garrido J."/>
        </authorList>
    </citation>
    <scope>NUCLEOTIDE SEQUENCE</scope>
</reference>
<dbReference type="EMBL" id="OW240914">
    <property type="protein sequence ID" value="CAH2276522.1"/>
    <property type="molecule type" value="Genomic_DNA"/>
</dbReference>
<organism evidence="1 2">
    <name type="scientific">Pelobates cultripes</name>
    <name type="common">Western spadefoot toad</name>
    <dbReference type="NCBI Taxonomy" id="61616"/>
    <lineage>
        <taxon>Eukaryota</taxon>
        <taxon>Metazoa</taxon>
        <taxon>Chordata</taxon>
        <taxon>Craniata</taxon>
        <taxon>Vertebrata</taxon>
        <taxon>Euteleostomi</taxon>
        <taxon>Amphibia</taxon>
        <taxon>Batrachia</taxon>
        <taxon>Anura</taxon>
        <taxon>Pelobatoidea</taxon>
        <taxon>Pelobatidae</taxon>
        <taxon>Pelobates</taxon>
    </lineage>
</organism>
<evidence type="ECO:0000313" key="1">
    <source>
        <dbReference type="EMBL" id="CAH2276522.1"/>
    </source>
</evidence>
<name>A0AAD1RSX1_PELCU</name>